<evidence type="ECO:0000313" key="1">
    <source>
        <dbReference type="EMBL" id="GGH82259.1"/>
    </source>
</evidence>
<proteinExistence type="predicted"/>
<sequence length="156" mass="16442">MAAVLFLSGCSKENVAPAPALTANSADAVTPTYLQEGAIITTFGYGDGMFGFFPTTDPSTLIMRVTNVIPAGAKKVIYQLRSVAPLTASNFVLPILDANGGFISQYGGGAPSWPYRFENASTTFGSVPELVGYNIESDFKVDIDGNAFLKITATKI</sequence>
<evidence type="ECO:0000313" key="2">
    <source>
        <dbReference type="Proteomes" id="UP000637774"/>
    </source>
</evidence>
<dbReference type="Proteomes" id="UP000637774">
    <property type="component" value="Unassembled WGS sequence"/>
</dbReference>
<reference evidence="2" key="1">
    <citation type="journal article" date="2019" name="Int. J. Syst. Evol. Microbiol.">
        <title>The Global Catalogue of Microorganisms (GCM) 10K type strain sequencing project: providing services to taxonomists for standard genome sequencing and annotation.</title>
        <authorList>
            <consortium name="The Broad Institute Genomics Platform"/>
            <consortium name="The Broad Institute Genome Sequencing Center for Infectious Disease"/>
            <person name="Wu L."/>
            <person name="Ma J."/>
        </authorList>
    </citation>
    <scope>NUCLEOTIDE SEQUENCE [LARGE SCALE GENOMIC DNA]</scope>
    <source>
        <strain evidence="2">CGMCC 1.14966</strain>
    </source>
</reference>
<comment type="caution">
    <text evidence="1">The sequence shown here is derived from an EMBL/GenBank/DDBJ whole genome shotgun (WGS) entry which is preliminary data.</text>
</comment>
<dbReference type="EMBL" id="BMGY01000006">
    <property type="protein sequence ID" value="GGH82259.1"/>
    <property type="molecule type" value="Genomic_DNA"/>
</dbReference>
<accession>A0ABQ2A1E6</accession>
<gene>
    <name evidence="1" type="ORF">GCM10011495_10220</name>
</gene>
<name>A0ABQ2A1E6_9BACT</name>
<protein>
    <submittedName>
        <fullName evidence="1">Uncharacterized protein</fullName>
    </submittedName>
</protein>
<organism evidence="1 2">
    <name type="scientific">Hymenobacter frigidus</name>
    <dbReference type="NCBI Taxonomy" id="1524095"/>
    <lineage>
        <taxon>Bacteria</taxon>
        <taxon>Pseudomonadati</taxon>
        <taxon>Bacteroidota</taxon>
        <taxon>Cytophagia</taxon>
        <taxon>Cytophagales</taxon>
        <taxon>Hymenobacteraceae</taxon>
        <taxon>Hymenobacter</taxon>
    </lineage>
</organism>
<keyword evidence="2" id="KW-1185">Reference proteome</keyword>